<dbReference type="Proteomes" id="UP000053467">
    <property type="component" value="Unassembled WGS sequence"/>
</dbReference>
<keyword evidence="3 6" id="KW-0812">Transmembrane</keyword>
<evidence type="ECO:0000313" key="8">
    <source>
        <dbReference type="Proteomes" id="UP000053467"/>
    </source>
</evidence>
<name>A0A117M6G6_UNCT6</name>
<feature type="transmembrane region" description="Helical" evidence="6">
    <location>
        <begin position="56"/>
        <end position="78"/>
    </location>
</feature>
<keyword evidence="5 6" id="KW-0472">Membrane</keyword>
<comment type="subcellular location">
    <subcellularLocation>
        <location evidence="1">Membrane</location>
        <topology evidence="1">Multi-pass membrane protein</topology>
    </subcellularLocation>
</comment>
<evidence type="ECO:0000256" key="4">
    <source>
        <dbReference type="ARBA" id="ARBA00022989"/>
    </source>
</evidence>
<feature type="transmembrane region" description="Helical" evidence="6">
    <location>
        <begin position="153"/>
        <end position="172"/>
    </location>
</feature>
<evidence type="ECO:0000256" key="5">
    <source>
        <dbReference type="ARBA" id="ARBA00023136"/>
    </source>
</evidence>
<comment type="similarity">
    <text evidence="2">Belongs to the TspO/BZRP family.</text>
</comment>
<evidence type="ECO:0000256" key="1">
    <source>
        <dbReference type="ARBA" id="ARBA00004141"/>
    </source>
</evidence>
<comment type="caution">
    <text evidence="7">The sequence shown here is derived from an EMBL/GenBank/DDBJ whole genome shotgun (WGS) entry which is preliminary data.</text>
</comment>
<dbReference type="PANTHER" id="PTHR33802">
    <property type="entry name" value="SI:CH211-161H7.5-RELATED"/>
    <property type="match status" value="1"/>
</dbReference>
<feature type="transmembrane region" description="Helical" evidence="6">
    <location>
        <begin position="237"/>
        <end position="254"/>
    </location>
</feature>
<dbReference type="Pfam" id="PF03073">
    <property type="entry name" value="TspO_MBR"/>
    <property type="match status" value="1"/>
</dbReference>
<evidence type="ECO:0000256" key="2">
    <source>
        <dbReference type="ARBA" id="ARBA00007524"/>
    </source>
</evidence>
<feature type="transmembrane region" description="Helical" evidence="6">
    <location>
        <begin position="114"/>
        <end position="132"/>
    </location>
</feature>
<dbReference type="InterPro" id="IPR038330">
    <property type="entry name" value="TspO/MBR-related_sf"/>
</dbReference>
<dbReference type="GO" id="GO:0016020">
    <property type="term" value="C:membrane"/>
    <property type="evidence" value="ECO:0007669"/>
    <property type="project" value="UniProtKB-SubCell"/>
</dbReference>
<organism evidence="7 8">
    <name type="scientific">candidate division TA06 bacterium 34_109</name>
    <dbReference type="NCBI Taxonomy" id="1635277"/>
    <lineage>
        <taxon>Bacteria</taxon>
        <taxon>Bacteria division TA06</taxon>
    </lineage>
</organism>
<evidence type="ECO:0008006" key="9">
    <source>
        <dbReference type="Google" id="ProtNLM"/>
    </source>
</evidence>
<proteinExistence type="inferred from homology"/>
<reference evidence="8" key="1">
    <citation type="journal article" date="2015" name="MBio">
        <title>Genome-Resolved Metagenomic Analysis Reveals Roles for Candidate Phyla and Other Microbial Community Members in Biogeochemical Transformations in Oil Reservoirs.</title>
        <authorList>
            <person name="Hu P."/>
            <person name="Tom L."/>
            <person name="Singh A."/>
            <person name="Thomas B.C."/>
            <person name="Baker B.J."/>
            <person name="Piceno Y.M."/>
            <person name="Andersen G.L."/>
            <person name="Banfield J.F."/>
        </authorList>
    </citation>
    <scope>NUCLEOTIDE SEQUENCE [LARGE SCALE GENOMIC DNA]</scope>
</reference>
<feature type="transmembrane region" description="Helical" evidence="6">
    <location>
        <begin position="184"/>
        <end position="204"/>
    </location>
</feature>
<protein>
    <recommendedName>
        <fullName evidence="9">Tryptophan-rich sensory protein</fullName>
    </recommendedName>
</protein>
<gene>
    <name evidence="7" type="ORF">XE03_1115</name>
</gene>
<feature type="transmembrane region" description="Helical" evidence="6">
    <location>
        <begin position="7"/>
        <end position="28"/>
    </location>
</feature>
<evidence type="ECO:0000256" key="6">
    <source>
        <dbReference type="SAM" id="Phobius"/>
    </source>
</evidence>
<dbReference type="AlphaFoldDB" id="A0A117M6G6"/>
<dbReference type="PANTHER" id="PTHR33802:SF1">
    <property type="entry name" value="XK-RELATED PROTEIN"/>
    <property type="match status" value="1"/>
</dbReference>
<evidence type="ECO:0000256" key="3">
    <source>
        <dbReference type="ARBA" id="ARBA00022692"/>
    </source>
</evidence>
<dbReference type="EMBL" id="LGGX01000009">
    <property type="protein sequence ID" value="KUK87026.1"/>
    <property type="molecule type" value="Genomic_DNA"/>
</dbReference>
<sequence length="264" mass="30434">MNREFKVYTLIILNLLSLILMILFNFLAVSLPLNSNTPKDVADKYSALIVPESVTFSIWLIIYTLLALFVWNQVIYFFKKEEKKKILIENIGVFFFLSSILNVLWLFCWHYEKLLLSVFVMILLLSSLIILYGRLRIGEKDFNENILFVQTPISVYLGWISIATVANIASYLKYSGNNIFNNNQILWTNATILLTLLLGIIIVLKKNDLFYVLVFLWAYIGIILKQSLLSYVGSKSIIVVTIISIVVLIIFTVFSEVKSFKNKT</sequence>
<feature type="transmembrane region" description="Helical" evidence="6">
    <location>
        <begin position="209"/>
        <end position="231"/>
    </location>
</feature>
<dbReference type="Gene3D" id="1.20.1260.100">
    <property type="entry name" value="TspO/MBR protein"/>
    <property type="match status" value="1"/>
</dbReference>
<keyword evidence="4 6" id="KW-1133">Transmembrane helix</keyword>
<accession>A0A117M6G6</accession>
<dbReference type="InterPro" id="IPR004307">
    <property type="entry name" value="TspO_MBR"/>
</dbReference>
<evidence type="ECO:0000313" key="7">
    <source>
        <dbReference type="EMBL" id="KUK87026.1"/>
    </source>
</evidence>
<feature type="transmembrane region" description="Helical" evidence="6">
    <location>
        <begin position="90"/>
        <end position="108"/>
    </location>
</feature>